<evidence type="ECO:0000256" key="11">
    <source>
        <dbReference type="SAM" id="SignalP"/>
    </source>
</evidence>
<keyword evidence="7" id="KW-0186">Copper</keyword>
<dbReference type="InterPro" id="IPR008457">
    <property type="entry name" value="Cu-R_CopD_dom"/>
</dbReference>
<keyword evidence="2" id="KW-1003">Cell membrane</keyword>
<dbReference type="GO" id="GO:0005886">
    <property type="term" value="C:plasma membrane"/>
    <property type="evidence" value="ECO:0007669"/>
    <property type="project" value="UniProtKB-SubCell"/>
</dbReference>
<accession>A0A2X0IPE2</accession>
<dbReference type="SUPFAM" id="SSF81296">
    <property type="entry name" value="E set domains"/>
    <property type="match status" value="1"/>
</dbReference>
<dbReference type="Proteomes" id="UP000248889">
    <property type="component" value="Unassembled WGS sequence"/>
</dbReference>
<feature type="domain" description="Copper resistance protein D" evidence="13">
    <location>
        <begin position="358"/>
        <end position="428"/>
    </location>
</feature>
<dbReference type="InterPro" id="IPR014755">
    <property type="entry name" value="Cu-Rt/internalin_Ig-like"/>
</dbReference>
<evidence type="ECO:0000313" key="15">
    <source>
        <dbReference type="Proteomes" id="UP000248889"/>
    </source>
</evidence>
<feature type="domain" description="CopC" evidence="12">
    <location>
        <begin position="25"/>
        <end position="123"/>
    </location>
</feature>
<reference evidence="14 15" key="1">
    <citation type="submission" date="2018-06" db="EMBL/GenBank/DDBJ databases">
        <title>Streptacidiphilus pinicola sp. nov., isolated from pine grove soil.</title>
        <authorList>
            <person name="Roh S.G."/>
            <person name="Park S."/>
            <person name="Kim M.-K."/>
            <person name="Yun B.-R."/>
            <person name="Park J."/>
            <person name="Kim M.J."/>
            <person name="Kim Y.S."/>
            <person name="Kim S.B."/>
        </authorList>
    </citation>
    <scope>NUCLEOTIDE SEQUENCE [LARGE SCALE GENOMIC DNA]</scope>
    <source>
        <strain evidence="14 15">MMS16-CNU450</strain>
    </source>
</reference>
<keyword evidence="4" id="KW-0479">Metal-binding</keyword>
<protein>
    <submittedName>
        <fullName evidence="14">ABC transporter</fullName>
    </submittedName>
</protein>
<name>A0A2X0IPE2_9ACTN</name>
<evidence type="ECO:0000256" key="7">
    <source>
        <dbReference type="ARBA" id="ARBA00023008"/>
    </source>
</evidence>
<feature type="transmembrane region" description="Helical" evidence="10">
    <location>
        <begin position="289"/>
        <end position="309"/>
    </location>
</feature>
<sequence>MRSGAALLALLAALLLGGAGVASAHAALLSTDPAQGAVVAVPPGSVTLRFSESVTLEPDALRVFDPSGKRVDTGTAGHSSGDASTAQIRIDSNAAAAQGTYTVAWRVISADTHPVAGAFTFSIGRTSPPAALSGVAGVGAGTGPTATGTLYGLSRGVQYGAMALLVGSVAAVLLCWHGGLRRRGVQRLMIVGWAGLLLSTLAELALRGTYEAGSGLGKVLDLSLLRQVLGEKLGVLLAVRVLLLAGAGVFLALLGGHADSTDDPKVTEGADGGDAGESGALVAERRRRIGLGVTGALLAIAIAVTWPLGDHASVGLQVPLAVTLDTVHILAMSLWLGGLATVLVGLRAHARAGGIDAAAVGRFSTLAFWCVVALTATGVYQAWRGLGSWSALTGTTYGRLLLVKIGAVLVILGAAWMSRRWLALLRTDASADAQSEAEPETEPSEAEAEVLAEVPAAARSGQHRGAHDDGDPARAAQLVRQAKARQQAQQRKAREAAPARGMLLRSVGLEAVFAVVVLALTTALTNSPPGRAVAEQQSVAAAAAHGPVDVTLPYDTTGSTRAAKGKVTIDIDPARPGQNTLHAYLYDSGGKPVDVPEIDIALTLKSKNLGPLPVKLTHLDIGHYGTSDLELPLPGQWTLAVTVRSDDIDEATVATQISVN</sequence>
<keyword evidence="8 10" id="KW-0472">Membrane</keyword>
<evidence type="ECO:0000259" key="13">
    <source>
        <dbReference type="Pfam" id="PF05425"/>
    </source>
</evidence>
<dbReference type="Pfam" id="PF05425">
    <property type="entry name" value="CopD"/>
    <property type="match status" value="1"/>
</dbReference>
<feature type="transmembrane region" description="Helical" evidence="10">
    <location>
        <begin position="233"/>
        <end position="255"/>
    </location>
</feature>
<feature type="transmembrane region" description="Helical" evidence="10">
    <location>
        <begin position="157"/>
        <end position="176"/>
    </location>
</feature>
<dbReference type="GO" id="GO:0005507">
    <property type="term" value="F:copper ion binding"/>
    <property type="evidence" value="ECO:0007669"/>
    <property type="project" value="InterPro"/>
</dbReference>
<feature type="region of interest" description="Disordered" evidence="9">
    <location>
        <begin position="459"/>
        <end position="497"/>
    </location>
</feature>
<feature type="chain" id="PRO_5039684322" evidence="11">
    <location>
        <begin position="27"/>
        <end position="660"/>
    </location>
</feature>
<feature type="signal peptide" evidence="11">
    <location>
        <begin position="1"/>
        <end position="26"/>
    </location>
</feature>
<comment type="caution">
    <text evidence="14">The sequence shown here is derived from an EMBL/GenBank/DDBJ whole genome shotgun (WGS) entry which is preliminary data.</text>
</comment>
<organism evidence="14 15">
    <name type="scientific">Streptacidiphilus pinicola</name>
    <dbReference type="NCBI Taxonomy" id="2219663"/>
    <lineage>
        <taxon>Bacteria</taxon>
        <taxon>Bacillati</taxon>
        <taxon>Actinomycetota</taxon>
        <taxon>Actinomycetes</taxon>
        <taxon>Kitasatosporales</taxon>
        <taxon>Streptomycetaceae</taxon>
        <taxon>Streptacidiphilus</taxon>
    </lineage>
</organism>
<evidence type="ECO:0000256" key="8">
    <source>
        <dbReference type="ARBA" id="ARBA00023136"/>
    </source>
</evidence>
<evidence type="ECO:0000256" key="2">
    <source>
        <dbReference type="ARBA" id="ARBA00022475"/>
    </source>
</evidence>
<dbReference type="EMBL" id="QKYN01000026">
    <property type="protein sequence ID" value="RAG86517.1"/>
    <property type="molecule type" value="Genomic_DNA"/>
</dbReference>
<feature type="compositionally biased region" description="Low complexity" evidence="9">
    <location>
        <begin position="473"/>
        <end position="491"/>
    </location>
</feature>
<dbReference type="GO" id="GO:0006825">
    <property type="term" value="P:copper ion transport"/>
    <property type="evidence" value="ECO:0007669"/>
    <property type="project" value="InterPro"/>
</dbReference>
<gene>
    <name evidence="14" type="ORF">DN069_06040</name>
</gene>
<keyword evidence="5 11" id="KW-0732">Signal</keyword>
<keyword evidence="15" id="KW-1185">Reference proteome</keyword>
<feature type="transmembrane region" description="Helical" evidence="10">
    <location>
        <begin position="329"/>
        <end position="348"/>
    </location>
</feature>
<dbReference type="GO" id="GO:0042597">
    <property type="term" value="C:periplasmic space"/>
    <property type="evidence" value="ECO:0007669"/>
    <property type="project" value="InterPro"/>
</dbReference>
<evidence type="ECO:0000256" key="3">
    <source>
        <dbReference type="ARBA" id="ARBA00022692"/>
    </source>
</evidence>
<feature type="transmembrane region" description="Helical" evidence="10">
    <location>
        <begin position="360"/>
        <end position="380"/>
    </location>
</feature>
<dbReference type="PANTHER" id="PTHR34820">
    <property type="entry name" value="INNER MEMBRANE PROTEIN YEBZ"/>
    <property type="match status" value="1"/>
</dbReference>
<evidence type="ECO:0000256" key="4">
    <source>
        <dbReference type="ARBA" id="ARBA00022723"/>
    </source>
</evidence>
<evidence type="ECO:0000256" key="6">
    <source>
        <dbReference type="ARBA" id="ARBA00022989"/>
    </source>
</evidence>
<feature type="transmembrane region" description="Helical" evidence="10">
    <location>
        <begin position="502"/>
        <end position="524"/>
    </location>
</feature>
<evidence type="ECO:0000256" key="1">
    <source>
        <dbReference type="ARBA" id="ARBA00004651"/>
    </source>
</evidence>
<dbReference type="PANTHER" id="PTHR34820:SF4">
    <property type="entry name" value="INNER MEMBRANE PROTEIN YEBZ"/>
    <property type="match status" value="1"/>
</dbReference>
<dbReference type="InterPro" id="IPR032694">
    <property type="entry name" value="CopC/D"/>
</dbReference>
<dbReference type="OrthoDB" id="5242236at2"/>
<evidence type="ECO:0000256" key="9">
    <source>
        <dbReference type="SAM" id="MobiDB-lite"/>
    </source>
</evidence>
<dbReference type="InterPro" id="IPR007348">
    <property type="entry name" value="CopC_dom"/>
</dbReference>
<comment type="subcellular location">
    <subcellularLocation>
        <location evidence="1">Cell membrane</location>
        <topology evidence="1">Multi-pass membrane protein</topology>
    </subcellularLocation>
</comment>
<keyword evidence="3 10" id="KW-0812">Transmembrane</keyword>
<feature type="transmembrane region" description="Helical" evidence="10">
    <location>
        <begin position="400"/>
        <end position="417"/>
    </location>
</feature>
<dbReference type="Gene3D" id="2.60.40.1220">
    <property type="match status" value="1"/>
</dbReference>
<dbReference type="InterPro" id="IPR014756">
    <property type="entry name" value="Ig_E-set"/>
</dbReference>
<evidence type="ECO:0000256" key="10">
    <source>
        <dbReference type="SAM" id="Phobius"/>
    </source>
</evidence>
<dbReference type="Pfam" id="PF04234">
    <property type="entry name" value="CopC"/>
    <property type="match status" value="1"/>
</dbReference>
<evidence type="ECO:0000259" key="12">
    <source>
        <dbReference type="Pfam" id="PF04234"/>
    </source>
</evidence>
<evidence type="ECO:0000313" key="14">
    <source>
        <dbReference type="EMBL" id="RAG86517.1"/>
    </source>
</evidence>
<dbReference type="GO" id="GO:0046688">
    <property type="term" value="P:response to copper ion"/>
    <property type="evidence" value="ECO:0007669"/>
    <property type="project" value="InterPro"/>
</dbReference>
<evidence type="ECO:0000256" key="5">
    <source>
        <dbReference type="ARBA" id="ARBA00022729"/>
    </source>
</evidence>
<proteinExistence type="predicted"/>
<feature type="transmembrane region" description="Helical" evidence="10">
    <location>
        <begin position="188"/>
        <end position="206"/>
    </location>
</feature>
<keyword evidence="6 10" id="KW-1133">Transmembrane helix</keyword>
<dbReference type="AlphaFoldDB" id="A0A2X0IPE2"/>